<sequence>ENKENETFSLLMSLEQLDLSKYEDNELVQEVAQDLWIFFQSKNCEC</sequence>
<protein>
    <submittedName>
        <fullName evidence="1">11551_t:CDS:1</fullName>
    </submittedName>
</protein>
<feature type="non-terminal residue" evidence="1">
    <location>
        <position position="1"/>
    </location>
</feature>
<gene>
    <name evidence="1" type="ORF">SPELUC_LOCUS17706</name>
</gene>
<dbReference type="Proteomes" id="UP000789366">
    <property type="component" value="Unassembled WGS sequence"/>
</dbReference>
<evidence type="ECO:0000313" key="1">
    <source>
        <dbReference type="EMBL" id="CAG8796903.1"/>
    </source>
</evidence>
<evidence type="ECO:0000313" key="2">
    <source>
        <dbReference type="Proteomes" id="UP000789366"/>
    </source>
</evidence>
<accession>A0ACA9RJV2</accession>
<proteinExistence type="predicted"/>
<dbReference type="EMBL" id="CAJVPW010075255">
    <property type="protein sequence ID" value="CAG8796903.1"/>
    <property type="molecule type" value="Genomic_DNA"/>
</dbReference>
<keyword evidence="2" id="KW-1185">Reference proteome</keyword>
<name>A0ACA9RJV2_9GLOM</name>
<reference evidence="1" key="1">
    <citation type="submission" date="2021-06" db="EMBL/GenBank/DDBJ databases">
        <authorList>
            <person name="Kallberg Y."/>
            <person name="Tangrot J."/>
            <person name="Rosling A."/>
        </authorList>
    </citation>
    <scope>NUCLEOTIDE SEQUENCE</scope>
    <source>
        <strain evidence="1">28 12/20/2015</strain>
    </source>
</reference>
<comment type="caution">
    <text evidence="1">The sequence shown here is derived from an EMBL/GenBank/DDBJ whole genome shotgun (WGS) entry which is preliminary data.</text>
</comment>
<organism evidence="1 2">
    <name type="scientific">Cetraspora pellucida</name>
    <dbReference type="NCBI Taxonomy" id="1433469"/>
    <lineage>
        <taxon>Eukaryota</taxon>
        <taxon>Fungi</taxon>
        <taxon>Fungi incertae sedis</taxon>
        <taxon>Mucoromycota</taxon>
        <taxon>Glomeromycotina</taxon>
        <taxon>Glomeromycetes</taxon>
        <taxon>Diversisporales</taxon>
        <taxon>Gigasporaceae</taxon>
        <taxon>Cetraspora</taxon>
    </lineage>
</organism>